<accession>A0A450X5G4</accession>
<dbReference type="NCBIfam" id="TIGR02681">
    <property type="entry name" value="phage_pRha"/>
    <property type="match status" value="1"/>
</dbReference>
<evidence type="ECO:0000313" key="2">
    <source>
        <dbReference type="EMBL" id="VFK24508.1"/>
    </source>
</evidence>
<feature type="compositionally biased region" description="Basic and acidic residues" evidence="1">
    <location>
        <begin position="11"/>
        <end position="25"/>
    </location>
</feature>
<proteinExistence type="predicted"/>
<protein>
    <submittedName>
        <fullName evidence="2">Phage regulatory protein, rha family</fullName>
    </submittedName>
</protein>
<organism evidence="2">
    <name type="scientific">Candidatus Kentrum sp. LPFa</name>
    <dbReference type="NCBI Taxonomy" id="2126335"/>
    <lineage>
        <taxon>Bacteria</taxon>
        <taxon>Pseudomonadati</taxon>
        <taxon>Pseudomonadota</taxon>
        <taxon>Gammaproteobacteria</taxon>
        <taxon>Candidatus Kentrum</taxon>
    </lineage>
</organism>
<dbReference type="EMBL" id="CAADFK010000413">
    <property type="protein sequence ID" value="VFK24508.1"/>
    <property type="molecule type" value="Genomic_DNA"/>
</dbReference>
<sequence>MQDITHYHGPTHCEDTDRAIDPTIDRDLDPTTDQEIDRDLDQAIVRRDGTRLFTTSRDIARCFEKQHSHVLRDIDNLGCSPEFNQSNFGCVEYLDKKGERRRAVEITRDGFAILAMGFTGRRAMAWKERYIAAFNALAEVAPRPDAAEFERLREELLTLQGEKLVEKAQEHRRLRERLRRAEWALDGDMREPEFQAVKGLRDAGLTWVAIAREHSYRSAEALREQCKRYVQRFLAEDA</sequence>
<gene>
    <name evidence="2" type="ORF">BECKLPF1236B_GA0070989_14132</name>
</gene>
<feature type="region of interest" description="Disordered" evidence="1">
    <location>
        <begin position="1"/>
        <end position="25"/>
    </location>
</feature>
<dbReference type="Pfam" id="PF09669">
    <property type="entry name" value="Phage_pRha"/>
    <property type="match status" value="1"/>
</dbReference>
<name>A0A450X5G4_9GAMM</name>
<dbReference type="InterPro" id="IPR014054">
    <property type="entry name" value="Phage_regulatory_Rha"/>
</dbReference>
<reference evidence="2" key="1">
    <citation type="submission" date="2019-02" db="EMBL/GenBank/DDBJ databases">
        <authorList>
            <person name="Gruber-Vodicka R. H."/>
            <person name="Seah K. B. B."/>
        </authorList>
    </citation>
    <scope>NUCLEOTIDE SEQUENCE</scope>
    <source>
        <strain evidence="2">BECK_S313</strain>
    </source>
</reference>
<dbReference type="AlphaFoldDB" id="A0A450X5G4"/>
<evidence type="ECO:0000256" key="1">
    <source>
        <dbReference type="SAM" id="MobiDB-lite"/>
    </source>
</evidence>